<sequence length="465" mass="52838">MMMERKLFKTKLCMLYQRGHCSRQTCSFAHGDAELRRFSGSSFNGRQEDKGSDLRDKLDRRHSPQRRYSPGRDARGRNAFHGQKQLRFDRGYSASRSPGKRSERKHRKKQHLDGQSDVSGSLKISDGAEGVKERPHGANNDLLEEQLRQVQLDIDKLDNQKRQLEIYMEERIQEADSLASRNEELEAQLSKEQEHFKRITSKIKKFIKAHSHYSRAQEELKRSQARLQKLGEQIASDASKPSANEEDSSVNIVSDGEPNYDNALSLRNELQNHASPSKKRQRFSLGVSEEAKPANSKKFLVETITLEKCTRWDGPSTQSENKCKEADAVNKIMLRRNGHRSLAVENKNKWRKNGPSSISSVEKAKGLEAGHMLPSTSMAAHAVDESVEVMEMEEKIEVVGATTNVFHKGASQENARLPHLPPPPPPPRRDVYSQYKGKDEDVDVVELDGRAREADFDNEVEVDID</sequence>
<organism evidence="5 6">
    <name type="scientific">Macleaya cordata</name>
    <name type="common">Five-seeded plume-poppy</name>
    <name type="synonym">Bocconia cordata</name>
    <dbReference type="NCBI Taxonomy" id="56857"/>
    <lineage>
        <taxon>Eukaryota</taxon>
        <taxon>Viridiplantae</taxon>
        <taxon>Streptophyta</taxon>
        <taxon>Embryophyta</taxon>
        <taxon>Tracheophyta</taxon>
        <taxon>Spermatophyta</taxon>
        <taxon>Magnoliopsida</taxon>
        <taxon>Ranunculales</taxon>
        <taxon>Papaveraceae</taxon>
        <taxon>Papaveroideae</taxon>
        <taxon>Macleaya</taxon>
    </lineage>
</organism>
<dbReference type="GO" id="GO:0008270">
    <property type="term" value="F:zinc ion binding"/>
    <property type="evidence" value="ECO:0007669"/>
    <property type="project" value="UniProtKB-KW"/>
</dbReference>
<dbReference type="OMA" id="EAYNNHS"/>
<gene>
    <name evidence="5" type="ORF">BVC80_1741g169</name>
</gene>
<evidence type="ECO:0000313" key="6">
    <source>
        <dbReference type="Proteomes" id="UP000195402"/>
    </source>
</evidence>
<keyword evidence="1" id="KW-0863">Zinc-finger</keyword>
<evidence type="ECO:0000256" key="2">
    <source>
        <dbReference type="SAM" id="Coils"/>
    </source>
</evidence>
<evidence type="ECO:0000259" key="4">
    <source>
        <dbReference type="PROSITE" id="PS50103"/>
    </source>
</evidence>
<evidence type="ECO:0000256" key="1">
    <source>
        <dbReference type="PROSITE-ProRule" id="PRU00723"/>
    </source>
</evidence>
<feature type="compositionally biased region" description="Basic and acidic residues" evidence="3">
    <location>
        <begin position="46"/>
        <end position="62"/>
    </location>
</feature>
<dbReference type="PANTHER" id="PTHR38160:SF1">
    <property type="entry name" value="ZINC FINGER CCCH DOMAIN-CONTAINING PROTEIN 40"/>
    <property type="match status" value="1"/>
</dbReference>
<dbReference type="PANTHER" id="PTHR38160">
    <property type="entry name" value="ZINC FINGER CCCH DOMAIN-CONTAINING PROTEIN 40"/>
    <property type="match status" value="1"/>
</dbReference>
<proteinExistence type="predicted"/>
<comment type="caution">
    <text evidence="5">The sequence shown here is derived from an EMBL/GenBank/DDBJ whole genome shotgun (WGS) entry which is preliminary data.</text>
</comment>
<dbReference type="AlphaFoldDB" id="A0A200QL40"/>
<keyword evidence="6" id="KW-1185">Reference proteome</keyword>
<feature type="region of interest" description="Disordered" evidence="3">
    <location>
        <begin position="39"/>
        <end position="123"/>
    </location>
</feature>
<dbReference type="Proteomes" id="UP000195402">
    <property type="component" value="Unassembled WGS sequence"/>
</dbReference>
<dbReference type="PROSITE" id="PS50103">
    <property type="entry name" value="ZF_C3H1"/>
    <property type="match status" value="1"/>
</dbReference>
<dbReference type="OrthoDB" id="665283at2759"/>
<name>A0A200QL40_MACCD</name>
<dbReference type="FunCoup" id="A0A200QL40">
    <property type="interactions" value="1031"/>
</dbReference>
<dbReference type="InterPro" id="IPR000571">
    <property type="entry name" value="Znf_CCCH"/>
</dbReference>
<reference evidence="5 6" key="1">
    <citation type="journal article" date="2017" name="Mol. Plant">
        <title>The Genome of Medicinal Plant Macleaya cordata Provides New Insights into Benzylisoquinoline Alkaloids Metabolism.</title>
        <authorList>
            <person name="Liu X."/>
            <person name="Liu Y."/>
            <person name="Huang P."/>
            <person name="Ma Y."/>
            <person name="Qing Z."/>
            <person name="Tang Q."/>
            <person name="Cao H."/>
            <person name="Cheng P."/>
            <person name="Zheng Y."/>
            <person name="Yuan Z."/>
            <person name="Zhou Y."/>
            <person name="Liu J."/>
            <person name="Tang Z."/>
            <person name="Zhuo Y."/>
            <person name="Zhang Y."/>
            <person name="Yu L."/>
            <person name="Huang J."/>
            <person name="Yang P."/>
            <person name="Peng Q."/>
            <person name="Zhang J."/>
            <person name="Jiang W."/>
            <person name="Zhang Z."/>
            <person name="Lin K."/>
            <person name="Ro D.K."/>
            <person name="Chen X."/>
            <person name="Xiong X."/>
            <person name="Shang Y."/>
            <person name="Huang S."/>
            <person name="Zeng J."/>
        </authorList>
    </citation>
    <scope>NUCLEOTIDE SEQUENCE [LARGE SCALE GENOMIC DNA]</scope>
    <source>
        <strain evidence="6">cv. BLH2017</strain>
        <tissue evidence="5">Root</tissue>
    </source>
</reference>
<feature type="compositionally biased region" description="Basic residues" evidence="3">
    <location>
        <begin position="98"/>
        <end position="110"/>
    </location>
</feature>
<feature type="coiled-coil region" evidence="2">
    <location>
        <begin position="140"/>
        <end position="233"/>
    </location>
</feature>
<dbReference type="InterPro" id="IPR045868">
    <property type="entry name" value="Znf_C3H13/40"/>
</dbReference>
<evidence type="ECO:0000256" key="3">
    <source>
        <dbReference type="SAM" id="MobiDB-lite"/>
    </source>
</evidence>
<keyword evidence="2" id="KW-0175">Coiled coil</keyword>
<evidence type="ECO:0000313" key="5">
    <source>
        <dbReference type="EMBL" id="OVA11164.1"/>
    </source>
</evidence>
<accession>A0A200QL40</accession>
<dbReference type="InParanoid" id="A0A200QL40"/>
<dbReference type="EMBL" id="MVGT01001732">
    <property type="protein sequence ID" value="OVA11164.1"/>
    <property type="molecule type" value="Genomic_DNA"/>
</dbReference>
<feature type="zinc finger region" description="C3H1-type" evidence="1">
    <location>
        <begin position="7"/>
        <end position="33"/>
    </location>
</feature>
<protein>
    <submittedName>
        <fullName evidence="5">Zinc finger protein</fullName>
    </submittedName>
</protein>
<keyword evidence="1" id="KW-0479">Metal-binding</keyword>
<dbReference type="STRING" id="56857.A0A200QL40"/>
<feature type="domain" description="C3H1-type" evidence="4">
    <location>
        <begin position="7"/>
        <end position="33"/>
    </location>
</feature>
<dbReference type="Gene3D" id="4.10.1000.10">
    <property type="entry name" value="Zinc finger, CCCH-type"/>
    <property type="match status" value="1"/>
</dbReference>
<feature type="region of interest" description="Disordered" evidence="3">
    <location>
        <begin position="410"/>
        <end position="433"/>
    </location>
</feature>
<keyword evidence="1" id="KW-0862">Zinc</keyword>
<feature type="region of interest" description="Disordered" evidence="3">
    <location>
        <begin position="233"/>
        <end position="262"/>
    </location>
</feature>